<comment type="caution">
    <text evidence="1">The sequence shown here is derived from an EMBL/GenBank/DDBJ whole genome shotgun (WGS) entry which is preliminary data.</text>
</comment>
<dbReference type="AlphaFoldDB" id="A0A1F5YDX2"/>
<evidence type="ECO:0000313" key="1">
    <source>
        <dbReference type="EMBL" id="OGF98378.1"/>
    </source>
</evidence>
<name>A0A1F5YDX2_9BACT</name>
<gene>
    <name evidence="1" type="ORF">A2Z86_02860</name>
</gene>
<sequence length="104" mass="11691">MEQYDIEPVAAFRPRDSFFQQISAGSLDQIFSLTLAEAQLSRSENRATAAFHLDKYHQLIFSGYQVNFLVSEPVTALEDFESLSSEIFRGSPLTVQAFTLTIGH</sequence>
<protein>
    <submittedName>
        <fullName evidence="1">Uncharacterized protein</fullName>
    </submittedName>
</protein>
<evidence type="ECO:0000313" key="2">
    <source>
        <dbReference type="Proteomes" id="UP000176992"/>
    </source>
</evidence>
<organism evidence="1 2">
    <name type="scientific">Candidatus Glassbacteria bacterium GWA2_58_10</name>
    <dbReference type="NCBI Taxonomy" id="1817865"/>
    <lineage>
        <taxon>Bacteria</taxon>
        <taxon>Candidatus Glassiibacteriota</taxon>
    </lineage>
</organism>
<accession>A0A1F5YDX2</accession>
<dbReference type="Proteomes" id="UP000176992">
    <property type="component" value="Unassembled WGS sequence"/>
</dbReference>
<proteinExistence type="predicted"/>
<reference evidence="1 2" key="1">
    <citation type="journal article" date="2016" name="Nat. Commun.">
        <title>Thousands of microbial genomes shed light on interconnected biogeochemical processes in an aquifer system.</title>
        <authorList>
            <person name="Anantharaman K."/>
            <person name="Brown C.T."/>
            <person name="Hug L.A."/>
            <person name="Sharon I."/>
            <person name="Castelle C.J."/>
            <person name="Probst A.J."/>
            <person name="Thomas B.C."/>
            <person name="Singh A."/>
            <person name="Wilkins M.J."/>
            <person name="Karaoz U."/>
            <person name="Brodie E.L."/>
            <person name="Williams K.H."/>
            <person name="Hubbard S.S."/>
            <person name="Banfield J.F."/>
        </authorList>
    </citation>
    <scope>NUCLEOTIDE SEQUENCE [LARGE SCALE GENOMIC DNA]</scope>
</reference>
<dbReference type="EMBL" id="MFIV01000117">
    <property type="protein sequence ID" value="OGF98378.1"/>
    <property type="molecule type" value="Genomic_DNA"/>
</dbReference>